<dbReference type="Pfam" id="PF15428">
    <property type="entry name" value="Imm26"/>
    <property type="match status" value="1"/>
</dbReference>
<name>A0ABM9C4Q4_9BACL</name>
<evidence type="ECO:0000313" key="1">
    <source>
        <dbReference type="EMBL" id="CAH1202302.1"/>
    </source>
</evidence>
<evidence type="ECO:0008006" key="3">
    <source>
        <dbReference type="Google" id="ProtNLM"/>
    </source>
</evidence>
<organism evidence="1 2">
    <name type="scientific">Paenibacillus allorhizoplanae</name>
    <dbReference type="NCBI Taxonomy" id="2905648"/>
    <lineage>
        <taxon>Bacteria</taxon>
        <taxon>Bacillati</taxon>
        <taxon>Bacillota</taxon>
        <taxon>Bacilli</taxon>
        <taxon>Bacillales</taxon>
        <taxon>Paenibacillaceae</taxon>
        <taxon>Paenibacillus</taxon>
    </lineage>
</organism>
<dbReference type="InterPro" id="IPR029278">
    <property type="entry name" value="Imm26"/>
</dbReference>
<comment type="caution">
    <text evidence="1">The sequence shown here is derived from an EMBL/GenBank/DDBJ whole genome shotgun (WGS) entry which is preliminary data.</text>
</comment>
<sequence>MSQQKRHRYKLGNVYAIPLPNGKLGFGRTMEDAGLAVYKHIGESEFDVPKTEDYQFIVGVYRHALRSDGWVVVGNRPFKADEDPFPPPQCIFDQISGGYQIYHRGEMRNSTKEECEGLEIAAVWDANHIIDRIMGDDKWHRTLR</sequence>
<gene>
    <name evidence="1" type="ORF">PAECIP111891_02131</name>
</gene>
<protein>
    <recommendedName>
        <fullName evidence="3">Immunity protein 26 of polymorphic toxin system</fullName>
    </recommendedName>
</protein>
<evidence type="ECO:0000313" key="2">
    <source>
        <dbReference type="Proteomes" id="UP000838821"/>
    </source>
</evidence>
<reference evidence="1" key="1">
    <citation type="submission" date="2022-01" db="EMBL/GenBank/DDBJ databases">
        <authorList>
            <person name="Criscuolo A."/>
        </authorList>
    </citation>
    <scope>NUCLEOTIDE SEQUENCE</scope>
    <source>
        <strain evidence="1">CIP111891</strain>
    </source>
</reference>
<dbReference type="EMBL" id="CAKMMW010000004">
    <property type="protein sequence ID" value="CAH1202302.1"/>
    <property type="molecule type" value="Genomic_DNA"/>
</dbReference>
<accession>A0ABM9C4Q4</accession>
<dbReference type="Proteomes" id="UP000838821">
    <property type="component" value="Unassembled WGS sequence"/>
</dbReference>
<proteinExistence type="predicted"/>
<dbReference type="RefSeq" id="WP_236286889.1">
    <property type="nucleotide sequence ID" value="NZ_CAKMMW010000004.1"/>
</dbReference>
<keyword evidence="2" id="KW-1185">Reference proteome</keyword>